<dbReference type="EMBL" id="CCSB01000001">
    <property type="protein sequence ID" value="CDZ76067.1"/>
    <property type="molecule type" value="Genomic_DNA"/>
</dbReference>
<dbReference type="Proteomes" id="UP000044071">
    <property type="component" value="Unassembled WGS sequence"/>
</dbReference>
<evidence type="ECO:0000256" key="1">
    <source>
        <dbReference type="ARBA" id="ARBA00010333"/>
    </source>
</evidence>
<name>A0A078KSY6_9GAMM</name>
<evidence type="ECO:0000256" key="2">
    <source>
        <dbReference type="ARBA" id="ARBA00022729"/>
    </source>
</evidence>
<gene>
    <name evidence="4" type="ORF">BN59_00331</name>
</gene>
<sequence>MRVLILLLTLLLSPFLQAERLNIGTLVYDPPFEVEADKKEHFFGFDVDIMMEVCNRLHADCHFTPLLFLKFFQTY</sequence>
<organism evidence="4 5">
    <name type="scientific">Legionella massiliensis</name>
    <dbReference type="NCBI Taxonomy" id="1034943"/>
    <lineage>
        <taxon>Bacteria</taxon>
        <taxon>Pseudomonadati</taxon>
        <taxon>Pseudomonadota</taxon>
        <taxon>Gammaproteobacteria</taxon>
        <taxon>Legionellales</taxon>
        <taxon>Legionellaceae</taxon>
        <taxon>Legionella</taxon>
    </lineage>
</organism>
<protein>
    <submittedName>
        <fullName evidence="4">Lysine-arginine-ornithine-binding periplasmic protein</fullName>
    </submittedName>
</protein>
<dbReference type="AlphaFoldDB" id="A0A078KSY6"/>
<dbReference type="Gene3D" id="3.40.190.10">
    <property type="entry name" value="Periplasmic binding protein-like II"/>
    <property type="match status" value="1"/>
</dbReference>
<evidence type="ECO:0000259" key="3">
    <source>
        <dbReference type="Pfam" id="PF00497"/>
    </source>
</evidence>
<dbReference type="STRING" id="1034943.BN59_00331"/>
<dbReference type="PROSITE" id="PS01039">
    <property type="entry name" value="SBP_BACTERIAL_3"/>
    <property type="match status" value="1"/>
</dbReference>
<dbReference type="Pfam" id="PF00497">
    <property type="entry name" value="SBP_bac_3"/>
    <property type="match status" value="1"/>
</dbReference>
<reference evidence="4 5" key="1">
    <citation type="submission" date="2014-06" db="EMBL/GenBank/DDBJ databases">
        <authorList>
            <person name="Urmite Genomes Urmite Genomes"/>
        </authorList>
    </citation>
    <scope>NUCLEOTIDE SEQUENCE [LARGE SCALE GENOMIC DNA]</scope>
</reference>
<dbReference type="eggNOG" id="COG0834">
    <property type="taxonomic scope" value="Bacteria"/>
</dbReference>
<comment type="similarity">
    <text evidence="1">Belongs to the bacterial solute-binding protein 3 family.</text>
</comment>
<keyword evidence="5" id="KW-1185">Reference proteome</keyword>
<dbReference type="InterPro" id="IPR018313">
    <property type="entry name" value="SBP_3_CS"/>
</dbReference>
<feature type="domain" description="Solute-binding protein family 3/N-terminal" evidence="3">
    <location>
        <begin position="21"/>
        <end position="68"/>
    </location>
</feature>
<evidence type="ECO:0000313" key="4">
    <source>
        <dbReference type="EMBL" id="CDZ76067.1"/>
    </source>
</evidence>
<accession>A0A078KSY6</accession>
<dbReference type="InterPro" id="IPR001638">
    <property type="entry name" value="Solute-binding_3/MltF_N"/>
</dbReference>
<proteinExistence type="inferred from homology"/>
<evidence type="ECO:0000313" key="5">
    <source>
        <dbReference type="Proteomes" id="UP000044071"/>
    </source>
</evidence>
<dbReference type="SUPFAM" id="SSF53850">
    <property type="entry name" value="Periplasmic binding protein-like II"/>
    <property type="match status" value="1"/>
</dbReference>
<keyword evidence="2" id="KW-0732">Signal</keyword>